<dbReference type="Gene3D" id="3.90.70.10">
    <property type="entry name" value="Cysteine proteinases"/>
    <property type="match status" value="1"/>
</dbReference>
<dbReference type="InterPro" id="IPR039564">
    <property type="entry name" value="Peptidase_C39-like"/>
</dbReference>
<dbReference type="RefSeq" id="WP_377541258.1">
    <property type="nucleotide sequence ID" value="NZ_JBHSBN010000001.1"/>
</dbReference>
<organism evidence="2 3">
    <name type="scientific">Micromonospora zhanjiangensis</name>
    <dbReference type="NCBI Taxonomy" id="1522057"/>
    <lineage>
        <taxon>Bacteria</taxon>
        <taxon>Bacillati</taxon>
        <taxon>Actinomycetota</taxon>
        <taxon>Actinomycetes</taxon>
        <taxon>Micromonosporales</taxon>
        <taxon>Micromonosporaceae</taxon>
        <taxon>Micromonospora</taxon>
    </lineage>
</organism>
<dbReference type="EMBL" id="JBHSBN010000001">
    <property type="protein sequence ID" value="MFC4104330.1"/>
    <property type="molecule type" value="Genomic_DNA"/>
</dbReference>
<sequence length="221" mass="23881">MRFLPRSAEYTKRFLGLAVAALAVTGLLIGTVQLSSAKAKAKAGVWHSVSIDKHPQQDSTWCGPAAGETLLSAFGLRFKQQKTLADQMHTGFLGTAPSDATAALNAQLKKNNKSIRYGHKAGIGPNELYTAAKRGLDHGAPSMIVVKSRNIWYPHASIGTAHYLVIYGYNDNWVVGKKSYGKTWAVYDPADNTLHHLAVKDYGSEGKNAGYWGGDVIVPLI</sequence>
<evidence type="ECO:0000313" key="2">
    <source>
        <dbReference type="EMBL" id="MFC4104330.1"/>
    </source>
</evidence>
<evidence type="ECO:0000313" key="3">
    <source>
        <dbReference type="Proteomes" id="UP001595868"/>
    </source>
</evidence>
<proteinExistence type="predicted"/>
<name>A0ABV8KEB9_9ACTN</name>
<evidence type="ECO:0000259" key="1">
    <source>
        <dbReference type="Pfam" id="PF13529"/>
    </source>
</evidence>
<feature type="domain" description="Peptidase C39-like" evidence="1">
    <location>
        <begin position="56"/>
        <end position="173"/>
    </location>
</feature>
<keyword evidence="3" id="KW-1185">Reference proteome</keyword>
<reference evidence="3" key="1">
    <citation type="journal article" date="2019" name="Int. J. Syst. Evol. Microbiol.">
        <title>The Global Catalogue of Microorganisms (GCM) 10K type strain sequencing project: providing services to taxonomists for standard genome sequencing and annotation.</title>
        <authorList>
            <consortium name="The Broad Institute Genomics Platform"/>
            <consortium name="The Broad Institute Genome Sequencing Center for Infectious Disease"/>
            <person name="Wu L."/>
            <person name="Ma J."/>
        </authorList>
    </citation>
    <scope>NUCLEOTIDE SEQUENCE [LARGE SCALE GENOMIC DNA]</scope>
    <source>
        <strain evidence="3">2902at01</strain>
    </source>
</reference>
<comment type="caution">
    <text evidence="2">The sequence shown here is derived from an EMBL/GenBank/DDBJ whole genome shotgun (WGS) entry which is preliminary data.</text>
</comment>
<dbReference type="Pfam" id="PF13529">
    <property type="entry name" value="Peptidase_C39_2"/>
    <property type="match status" value="1"/>
</dbReference>
<dbReference type="Proteomes" id="UP001595868">
    <property type="component" value="Unassembled WGS sequence"/>
</dbReference>
<gene>
    <name evidence="2" type="ORF">ACFOX0_00050</name>
</gene>
<protein>
    <submittedName>
        <fullName evidence="2">C39 family peptidase</fullName>
    </submittedName>
</protein>
<accession>A0ABV8KEB9</accession>